<comment type="caution">
    <text evidence="2">The sequence shown here is derived from an EMBL/GenBank/DDBJ whole genome shotgun (WGS) entry which is preliminary data.</text>
</comment>
<sequence>MSHKLTFLLAVALIAMTFIFSGIAASQETKKFTYDSKGKKDPFVPHLISDVKTYASLENVETADDLILEGIIWDAKGNSAVMLNGAILKEGDEVSNIKILKITAKKVILTIYSSEYELNLQKEEEKK</sequence>
<name>A0A2J0L0G0_9BACT</name>
<accession>A0A2J0L0G0</accession>
<gene>
    <name evidence="2" type="ORF">COS99_04480</name>
</gene>
<protein>
    <recommendedName>
        <fullName evidence="4">Type II secretion system protein GspC N-terminal domain-containing protein</fullName>
    </recommendedName>
</protein>
<dbReference type="Proteomes" id="UP000230052">
    <property type="component" value="Unassembled WGS sequence"/>
</dbReference>
<evidence type="ECO:0008006" key="4">
    <source>
        <dbReference type="Google" id="ProtNLM"/>
    </source>
</evidence>
<feature type="chain" id="PRO_5014422667" description="Type II secretion system protein GspC N-terminal domain-containing protein" evidence="1">
    <location>
        <begin position="25"/>
        <end position="127"/>
    </location>
</feature>
<evidence type="ECO:0000313" key="3">
    <source>
        <dbReference type="Proteomes" id="UP000230052"/>
    </source>
</evidence>
<reference evidence="2 3" key="1">
    <citation type="submission" date="2017-09" db="EMBL/GenBank/DDBJ databases">
        <title>Depth-based differentiation of microbial function through sediment-hosted aquifers and enrichment of novel symbionts in the deep terrestrial subsurface.</title>
        <authorList>
            <person name="Probst A.J."/>
            <person name="Ladd B."/>
            <person name="Jarett J.K."/>
            <person name="Geller-Mcgrath D.E."/>
            <person name="Sieber C.M."/>
            <person name="Emerson J.B."/>
            <person name="Anantharaman K."/>
            <person name="Thomas B.C."/>
            <person name="Malmstrom R."/>
            <person name="Stieglmeier M."/>
            <person name="Klingl A."/>
            <person name="Woyke T."/>
            <person name="Ryan C.M."/>
            <person name="Banfield J.F."/>
        </authorList>
    </citation>
    <scope>NUCLEOTIDE SEQUENCE [LARGE SCALE GENOMIC DNA]</scope>
    <source>
        <strain evidence="2">CG07_land_8_20_14_0_80_42_15</strain>
    </source>
</reference>
<evidence type="ECO:0000256" key="1">
    <source>
        <dbReference type="SAM" id="SignalP"/>
    </source>
</evidence>
<dbReference type="AlphaFoldDB" id="A0A2J0L0G0"/>
<organism evidence="2 3">
    <name type="scientific">Candidatus Aquitaenariimonas noxiae</name>
    <dbReference type="NCBI Taxonomy" id="1974741"/>
    <lineage>
        <taxon>Bacteria</taxon>
        <taxon>Pseudomonadati</taxon>
        <taxon>Candidatus Omnitrophota</taxon>
        <taxon>Candidatus Aquitaenariimonas</taxon>
    </lineage>
</organism>
<feature type="signal peptide" evidence="1">
    <location>
        <begin position="1"/>
        <end position="24"/>
    </location>
</feature>
<proteinExistence type="predicted"/>
<dbReference type="EMBL" id="PEWV01000042">
    <property type="protein sequence ID" value="PIU41573.1"/>
    <property type="molecule type" value="Genomic_DNA"/>
</dbReference>
<keyword evidence="1" id="KW-0732">Signal</keyword>
<evidence type="ECO:0000313" key="2">
    <source>
        <dbReference type="EMBL" id="PIU41573.1"/>
    </source>
</evidence>